<dbReference type="InterPro" id="IPR023753">
    <property type="entry name" value="FAD/NAD-binding_dom"/>
</dbReference>
<dbReference type="Gene3D" id="3.50.50.60">
    <property type="entry name" value="FAD/NAD(P)-binding domain"/>
    <property type="match status" value="2"/>
</dbReference>
<dbReference type="InterPro" id="IPR017927">
    <property type="entry name" value="FAD-bd_FR_type"/>
</dbReference>
<dbReference type="Gene3D" id="3.40.50.80">
    <property type="entry name" value="Nucleotide-binding domain of ferredoxin-NADP reductase (FNR) module"/>
    <property type="match status" value="1"/>
</dbReference>
<organism evidence="2 3">
    <name type="scientific">Candidatus Bandiella euplotis</name>
    <dbReference type="NCBI Taxonomy" id="1664265"/>
    <lineage>
        <taxon>Bacteria</taxon>
        <taxon>Pseudomonadati</taxon>
        <taxon>Pseudomonadota</taxon>
        <taxon>Alphaproteobacteria</taxon>
        <taxon>Rickettsiales</taxon>
        <taxon>Candidatus Midichloriaceae</taxon>
        <taxon>Candidatus Bandiella</taxon>
    </lineage>
</organism>
<evidence type="ECO:0000313" key="2">
    <source>
        <dbReference type="EMBL" id="WPX97052.1"/>
    </source>
</evidence>
<dbReference type="PANTHER" id="PTHR43513:SF3">
    <property type="entry name" value="DIHYDROOROTATE DEHYDROGENASE B (NAD(+)), ELECTRON TRANSFER SUBUNIT-RELATED"/>
    <property type="match status" value="1"/>
</dbReference>
<dbReference type="InterPro" id="IPR017938">
    <property type="entry name" value="Riboflavin_synthase-like_b-brl"/>
</dbReference>
<dbReference type="InterPro" id="IPR050353">
    <property type="entry name" value="PyrK_electron_transfer"/>
</dbReference>
<sequence>MLNFGITFKDLYSYVGLEKLDETFLKYLGENNQSLLQKLLVYRLEGGFQSDITIELAPFLESFLIALFKLDYNAEKNFNYHKRLGLLFECRRKFIQRRVRRDDYDQAKFNDAITALKNSKVDLDDEVSIAENILRWLDEDNEAMLLASKIYASWVLYDEIGQKKYKDGVLFKLPKKLHFDKLIEYATDISGAKYFKADKLRHREGFDCTDSKLSQEKAITHANYCIHCHHQNKDSCSKGLYKKNEEVETNQLGTELKGCPLGEKISEMNFLKKEGIVLGAFATAIIDNPMVAGTGHRICNDCMKSCIYQKQEPVDIPLIETKILDDVLKLDWGFEIYSLLTRWNPLKSDGYLPKRPNNNKVLVVGLGPAGFTLAHYLINEGFTVVGIEGLKIEPMDQNITGITQDGDRVDFKPIKHLSEIEEPLSERKAYGFGGVVEYGITVRWNKNYLTILRLLLERRENFRMYGGIRFGSTITYNSAKELGFSHVALAVGAGKPLVPDIPNILVKGVKTASDFLMSLHTLGPARKNSLANLQIRLPIVVIGGGLTSIDTATESLAYYPIMVEKLLCEYEKISTKLYEKLDEEEKEIAAEFIHHAQELRKHPSKKLELLRKWGGAKIIYRKRLEESPAYRLSHEELEKALEEGVEFVDKTYPIEVTVDKYGHCKSVICNSKDIQARTIFIATGTAPNTTLSREDVEHFVLDWKYFKIQNDEFFTRIEKDFSMSVLGDAHPKYAGSVVKAMASAKNSYKKIAQQVLLACQSNLQKASDFFASLDGLLMSKVVEVKRLTPNVVELLIKAPLSAREFQPGQFYRLQNYESNVQNVKAMEPLALTGAMVDKEKGVVSFIVLEIGASSNICQHLKTGEIVSLMGPTGSPTYIPKKEMVILVGGGLGNAVLFSIGKALRDNGCYVLYFAGYKKYTDVFKVQEIEGAADKIIWCCDEKELTPSRSQDSSFHGNIVAAFSEYNRKFCVSSDFALNKFDRLITIGSDSMMKAVAYAIQSNLRHLFSPRLKAIASINSPMQCMMKEICAQCLQKHIDPKTQKISYVYSCFNQDQELALVDFEHLSCRLKQNSLLEKVPQTI</sequence>
<dbReference type="Proteomes" id="UP001327219">
    <property type="component" value="Chromosome"/>
</dbReference>
<dbReference type="PROSITE" id="PS51384">
    <property type="entry name" value="FAD_FR"/>
    <property type="match status" value="1"/>
</dbReference>
<name>A0ABZ0UNF4_9RICK</name>
<dbReference type="Gene3D" id="1.10.1060.10">
    <property type="entry name" value="Alpha-helical ferredoxin"/>
    <property type="match status" value="1"/>
</dbReference>
<protein>
    <submittedName>
        <fullName evidence="2">Bifunctional glutamate synthase subunit beta/2-polyprenylphenol hydroxylase family protein</fullName>
    </submittedName>
</protein>
<evidence type="ECO:0000259" key="1">
    <source>
        <dbReference type="PROSITE" id="PS51384"/>
    </source>
</evidence>
<gene>
    <name evidence="2" type="ORF">Bandiella_01193</name>
</gene>
<proteinExistence type="predicted"/>
<keyword evidence="3" id="KW-1185">Reference proteome</keyword>
<feature type="domain" description="FAD-binding FR-type" evidence="1">
    <location>
        <begin position="774"/>
        <end position="878"/>
    </location>
</feature>
<dbReference type="PRINTS" id="PR00368">
    <property type="entry name" value="FADPNR"/>
</dbReference>
<dbReference type="PANTHER" id="PTHR43513">
    <property type="entry name" value="DIHYDROOROTATE DEHYDROGENASE B (NAD(+)), ELECTRON TRANSFER SUBUNIT"/>
    <property type="match status" value="1"/>
</dbReference>
<dbReference type="CDD" id="cd06192">
    <property type="entry name" value="DHOD_e_trans_like"/>
    <property type="match status" value="1"/>
</dbReference>
<dbReference type="InterPro" id="IPR009051">
    <property type="entry name" value="Helical_ferredxn"/>
</dbReference>
<dbReference type="InterPro" id="IPR039261">
    <property type="entry name" value="FNR_nucleotide-bd"/>
</dbReference>
<dbReference type="Gene3D" id="2.40.30.10">
    <property type="entry name" value="Translation factors"/>
    <property type="match status" value="1"/>
</dbReference>
<dbReference type="SUPFAM" id="SSF63380">
    <property type="entry name" value="Riboflavin synthase domain-like"/>
    <property type="match status" value="1"/>
</dbReference>
<dbReference type="InterPro" id="IPR036188">
    <property type="entry name" value="FAD/NAD-bd_sf"/>
</dbReference>
<dbReference type="RefSeq" id="WP_323732694.1">
    <property type="nucleotide sequence ID" value="NZ_CP110820.1"/>
</dbReference>
<dbReference type="Pfam" id="PF07992">
    <property type="entry name" value="Pyr_redox_2"/>
    <property type="match status" value="1"/>
</dbReference>
<accession>A0ABZ0UNF4</accession>
<dbReference type="SUPFAM" id="SSF52343">
    <property type="entry name" value="Ferredoxin reductase-like, C-terminal NADP-linked domain"/>
    <property type="match status" value="1"/>
</dbReference>
<reference evidence="2 3" key="1">
    <citation type="submission" date="2022-11" db="EMBL/GenBank/DDBJ databases">
        <title>Host association and intracellularity evolved multiple times independently in the Rickettsiales.</title>
        <authorList>
            <person name="Castelli M."/>
            <person name="Nardi T."/>
            <person name="Gammuto L."/>
            <person name="Bellinzona G."/>
            <person name="Sabaneyeva E."/>
            <person name="Potekhin A."/>
            <person name="Serra V."/>
            <person name="Petroni G."/>
            <person name="Sassera D."/>
        </authorList>
    </citation>
    <scope>NUCLEOTIDE SEQUENCE [LARGE SCALE GENOMIC DNA]</scope>
    <source>
        <strain evidence="2 3">NDG2</strain>
    </source>
</reference>
<dbReference type="EMBL" id="CP110820">
    <property type="protein sequence ID" value="WPX97052.1"/>
    <property type="molecule type" value="Genomic_DNA"/>
</dbReference>
<dbReference type="SUPFAM" id="SSF51971">
    <property type="entry name" value="Nucleotide-binding domain"/>
    <property type="match status" value="1"/>
</dbReference>
<evidence type="ECO:0000313" key="3">
    <source>
        <dbReference type="Proteomes" id="UP001327219"/>
    </source>
</evidence>